<dbReference type="PROSITE" id="PS51257">
    <property type="entry name" value="PROKAR_LIPOPROTEIN"/>
    <property type="match status" value="1"/>
</dbReference>
<accession>J4V2V4</accession>
<dbReference type="HOGENOM" id="CLU_1569605_0_0_6"/>
<proteinExistence type="predicted"/>
<reference evidence="2 3" key="1">
    <citation type="journal article" date="2012" name="ISME J.">
        <title>Genomic insights to SAR86, an abundant and uncultivated marine bacterial lineage.</title>
        <authorList>
            <person name="Dupont C.L."/>
            <person name="Rusch D.B."/>
            <person name="Yooseph S."/>
            <person name="Lombardo M.J."/>
            <person name="Richter R.A."/>
            <person name="Valas R."/>
            <person name="Novotny M."/>
            <person name="Yee-Greenbaum J."/>
            <person name="Selengut J.D."/>
            <person name="Haft D.H."/>
            <person name="Halpern A.L."/>
            <person name="Lasken R.S."/>
            <person name="Nealson K."/>
            <person name="Friedman R."/>
            <person name="Venter J.C."/>
        </authorList>
    </citation>
    <scope>NUCLEOTIDE SEQUENCE [LARGE SCALE GENOMIC DNA]</scope>
</reference>
<dbReference type="EMBL" id="JH611185">
    <property type="protein sequence ID" value="EJP72867.1"/>
    <property type="molecule type" value="Genomic_DNA"/>
</dbReference>
<dbReference type="Proteomes" id="UP000010116">
    <property type="component" value="Unassembled WGS sequence"/>
</dbReference>
<protein>
    <submittedName>
        <fullName evidence="2">Putative lipoprotein</fullName>
    </submittedName>
</protein>
<gene>
    <name evidence="2" type="ORF">NT02SARS_0874</name>
</gene>
<keyword evidence="2" id="KW-0449">Lipoprotein</keyword>
<dbReference type="Pfam" id="PF13590">
    <property type="entry name" value="DUF4136"/>
    <property type="match status" value="1"/>
</dbReference>
<dbReference type="InterPro" id="IPR025411">
    <property type="entry name" value="DUF4136"/>
</dbReference>
<sequence>MIYKNLLISLLLVFFYGCSTSTKLNVEVDTLNNFNIDNYNDFYININAEKVSAEINPLDLEKVKFAITNALIDRGLSESKQASIEFNIMISTKDEIESDPLRSRYSYYYWDPYYRNDIRTISKYFLRINIKDLKEDKIVWTIVTGWRSGSSNNPISDDGLAILIDEIMTNL</sequence>
<organism evidence="2 3">
    <name type="scientific">SAR86 cluster bacterium SAR86B</name>
    <dbReference type="NCBI Taxonomy" id="1123867"/>
    <lineage>
        <taxon>Bacteria</taxon>
        <taxon>Pseudomonadati</taxon>
        <taxon>Pseudomonadota</taxon>
        <taxon>Gammaproteobacteria</taxon>
        <taxon>SAR86 cluster</taxon>
    </lineage>
</organism>
<dbReference type="AlphaFoldDB" id="J4V2V4"/>
<evidence type="ECO:0000313" key="3">
    <source>
        <dbReference type="Proteomes" id="UP000010116"/>
    </source>
</evidence>
<feature type="domain" description="DUF4136" evidence="1">
    <location>
        <begin position="28"/>
        <end position="169"/>
    </location>
</feature>
<name>J4V2V4_9GAMM</name>
<dbReference type="Gene3D" id="3.30.160.670">
    <property type="match status" value="1"/>
</dbReference>
<evidence type="ECO:0000259" key="1">
    <source>
        <dbReference type="Pfam" id="PF13590"/>
    </source>
</evidence>
<evidence type="ECO:0000313" key="2">
    <source>
        <dbReference type="EMBL" id="EJP72867.1"/>
    </source>
</evidence>